<name>A0A844G6I4_9BACT</name>
<dbReference type="Proteomes" id="UP000435649">
    <property type="component" value="Unassembled WGS sequence"/>
</dbReference>
<dbReference type="Gene3D" id="2.120.10.10">
    <property type="match status" value="1"/>
</dbReference>
<evidence type="ECO:0000259" key="1">
    <source>
        <dbReference type="Pfam" id="PF13088"/>
    </source>
</evidence>
<sequence>MIQEVLTKPALVGNIHLHPGPQFTTPHRLWQGCPTIERTPGGRLLAGWYSGGMREPDMANYNLLVKSDDNGLTWTEPILVIESLFFPGLRCIDIQLWMDPDKKLWLFWTQVTGWGDPSNLCHETWAMTTIAPDADEIPWSEPFYVAKGFLRCKPTVLRDGRYLLCSYDRDSTTYNYSESSDKGTTWTRRQGGQKVPTDFDESMILEHRDGTLHLFARTGDSGFLGESFSRDGGKSWTNGSNSPIVAPGSRFYIARLKSGNILRVSNDSGTTRTNLKAFLSFDDGKSWPHSILLDNRNHVSYPDVTEDSSGNIYIVHDWSRLEEKAIFLSRLTEADIIAGGPVNADSFVGRLLNQPPRHPIFPR</sequence>
<dbReference type="EMBL" id="VUNS01000039">
    <property type="protein sequence ID" value="MST99510.1"/>
    <property type="molecule type" value="Genomic_DNA"/>
</dbReference>
<dbReference type="AlphaFoldDB" id="A0A844G6I4"/>
<comment type="caution">
    <text evidence="2">The sequence shown here is derived from an EMBL/GenBank/DDBJ whole genome shotgun (WGS) entry which is preliminary data.</text>
</comment>
<feature type="domain" description="Sialidase" evidence="1">
    <location>
        <begin position="42"/>
        <end position="314"/>
    </location>
</feature>
<dbReference type="RefSeq" id="WP_154420685.1">
    <property type="nucleotide sequence ID" value="NZ_VUNS01000039.1"/>
</dbReference>
<proteinExistence type="predicted"/>
<keyword evidence="3" id="KW-1185">Reference proteome</keyword>
<organism evidence="2 3">
    <name type="scientific">Victivallis lenta</name>
    <dbReference type="NCBI Taxonomy" id="2606640"/>
    <lineage>
        <taxon>Bacteria</taxon>
        <taxon>Pseudomonadati</taxon>
        <taxon>Lentisphaerota</taxon>
        <taxon>Lentisphaeria</taxon>
        <taxon>Victivallales</taxon>
        <taxon>Victivallaceae</taxon>
        <taxon>Victivallis</taxon>
    </lineage>
</organism>
<protein>
    <submittedName>
        <fullName evidence="2">Exo-alpha-sialidase</fullName>
    </submittedName>
</protein>
<reference evidence="2 3" key="1">
    <citation type="submission" date="2019-08" db="EMBL/GenBank/DDBJ databases">
        <title>In-depth cultivation of the pig gut microbiome towards novel bacterial diversity and tailored functional studies.</title>
        <authorList>
            <person name="Wylensek D."/>
            <person name="Hitch T.C.A."/>
            <person name="Clavel T."/>
        </authorList>
    </citation>
    <scope>NUCLEOTIDE SEQUENCE [LARGE SCALE GENOMIC DNA]</scope>
    <source>
        <strain evidence="2 3">BBE-744-WT-12</strain>
    </source>
</reference>
<evidence type="ECO:0000313" key="3">
    <source>
        <dbReference type="Proteomes" id="UP000435649"/>
    </source>
</evidence>
<accession>A0A844G6I4</accession>
<dbReference type="SUPFAM" id="SSF50939">
    <property type="entry name" value="Sialidases"/>
    <property type="match status" value="1"/>
</dbReference>
<dbReference type="PANTHER" id="PTHR43752">
    <property type="entry name" value="BNR/ASP-BOX REPEAT FAMILY PROTEIN"/>
    <property type="match status" value="1"/>
</dbReference>
<dbReference type="InterPro" id="IPR036278">
    <property type="entry name" value="Sialidase_sf"/>
</dbReference>
<gene>
    <name evidence="2" type="ORF">FYJ85_21000</name>
</gene>
<dbReference type="Pfam" id="PF13088">
    <property type="entry name" value="BNR_2"/>
    <property type="match status" value="1"/>
</dbReference>
<dbReference type="PANTHER" id="PTHR43752:SF2">
    <property type="entry name" value="BNR_ASP-BOX REPEAT FAMILY PROTEIN"/>
    <property type="match status" value="1"/>
</dbReference>
<dbReference type="CDD" id="cd15482">
    <property type="entry name" value="Sialidase_non-viral"/>
    <property type="match status" value="1"/>
</dbReference>
<evidence type="ECO:0000313" key="2">
    <source>
        <dbReference type="EMBL" id="MST99510.1"/>
    </source>
</evidence>
<dbReference type="InterPro" id="IPR011040">
    <property type="entry name" value="Sialidase"/>
</dbReference>